<proteinExistence type="predicted"/>
<accession>A0AC34GWR3</accession>
<name>A0AC34GWR3_9BILA</name>
<evidence type="ECO:0000313" key="1">
    <source>
        <dbReference type="Proteomes" id="UP000887579"/>
    </source>
</evidence>
<sequence>MSTVSCRFIFRKYTAEQIERFLQECKEHTFEFLANFQVGQSVHYSTGNDEFDERDEAQFSFDLKSPEEIGLVSKYRKYEGIVLALADLVSTFEKFQRKYENNGLAPDAIVLFTPLSKDIYPKFFELHSSFIGTKIGFGNIVDKRYFAPTFFFDEPKDVSGYSHDVFEKYLMEHHDMKNVDANMLMICEHDRETLTICFPDILSSNLKLAEHRSADRVVDIKIPYSAIRRLIVKPNCDTDGIRVKFTFQLNYAPSIYIHEKGQSRAGKQKLYFKPPSRYLTWNKGLDLENILSHASCMLIETRDVHARTLLDCLDRFRKSITYSIEYRFLDNLSNWSLRKYTKNVFMDQEDLPDELFTYTNREYFPLVFAVQALISRKGAIYDYFFRTCFNTFDEFLNLVTESFKNDLLNDPDTKVTKTVVALEHMLQIIDRLHDTPEPISTFKSLYDAPGYSMLAEVTSELAKNGYMRVRKIVVTPTRKIFVNPELIMGNRSLRKKGADEMLRLVFRDDNGMNLSGLPPFFITKTVKETLSFSMDVGFRKFSYLSSSNSQLRDHGCYLLAGSPQDVQEFREKCGKFKVEAIPKMMSRIAQVFTQARKCGISITRKEYSDVFDYTGGADGNGKAYTFSDGCGLVSKEFCEKIVQDSNLGDCIPSCYQIRFRGYKGVVTMNSLMDEIREWAKKNGISTRLDQNGILPWYAQSLLFRPSQMKFHGPRDRATC</sequence>
<evidence type="ECO:0000313" key="2">
    <source>
        <dbReference type="WBParaSite" id="ES5_v2.g902.t1"/>
    </source>
</evidence>
<protein>
    <submittedName>
        <fullName evidence="2">RNA-dependent RNA polymerase</fullName>
    </submittedName>
</protein>
<dbReference type="Proteomes" id="UP000887579">
    <property type="component" value="Unplaced"/>
</dbReference>
<organism evidence="1 2">
    <name type="scientific">Panagrolaimus sp. ES5</name>
    <dbReference type="NCBI Taxonomy" id="591445"/>
    <lineage>
        <taxon>Eukaryota</taxon>
        <taxon>Metazoa</taxon>
        <taxon>Ecdysozoa</taxon>
        <taxon>Nematoda</taxon>
        <taxon>Chromadorea</taxon>
        <taxon>Rhabditida</taxon>
        <taxon>Tylenchina</taxon>
        <taxon>Panagrolaimomorpha</taxon>
        <taxon>Panagrolaimoidea</taxon>
        <taxon>Panagrolaimidae</taxon>
        <taxon>Panagrolaimus</taxon>
    </lineage>
</organism>
<dbReference type="WBParaSite" id="ES5_v2.g902.t1">
    <property type="protein sequence ID" value="ES5_v2.g902.t1"/>
    <property type="gene ID" value="ES5_v2.g902"/>
</dbReference>
<reference evidence="2" key="1">
    <citation type="submission" date="2022-11" db="UniProtKB">
        <authorList>
            <consortium name="WormBaseParasite"/>
        </authorList>
    </citation>
    <scope>IDENTIFICATION</scope>
</reference>